<proteinExistence type="predicted"/>
<accession>A0ABR7QJG3</accession>
<gene>
    <name evidence="2" type="ORF">H4O18_04935</name>
</gene>
<sequence length="120" mass="13479">MKKTIALLSIFCSLSLAQATNTPKFDDIVVGSELMIGSPSSNLYEHIKLPRMNFIIKKGGIPNYKTLFKSKVVVSDKKELPDGSIEVYLKRKNGKPFFNSHRQIKAKLKEAINAKELVKL</sequence>
<name>A0ABR7QJG3_9FLAO</name>
<keyword evidence="1" id="KW-0732">Signal</keyword>
<keyword evidence="3" id="KW-1185">Reference proteome</keyword>
<organism evidence="2 3">
    <name type="scientific">Arenibacter arenosicollis</name>
    <dbReference type="NCBI Taxonomy" id="2762274"/>
    <lineage>
        <taxon>Bacteria</taxon>
        <taxon>Pseudomonadati</taxon>
        <taxon>Bacteroidota</taxon>
        <taxon>Flavobacteriia</taxon>
        <taxon>Flavobacteriales</taxon>
        <taxon>Flavobacteriaceae</taxon>
        <taxon>Arenibacter</taxon>
    </lineage>
</organism>
<protein>
    <submittedName>
        <fullName evidence="2">Uncharacterized protein</fullName>
    </submittedName>
</protein>
<comment type="caution">
    <text evidence="2">The sequence shown here is derived from an EMBL/GenBank/DDBJ whole genome shotgun (WGS) entry which is preliminary data.</text>
</comment>
<evidence type="ECO:0000256" key="1">
    <source>
        <dbReference type="SAM" id="SignalP"/>
    </source>
</evidence>
<dbReference type="EMBL" id="JACLHY010000003">
    <property type="protein sequence ID" value="MBC8767330.1"/>
    <property type="molecule type" value="Genomic_DNA"/>
</dbReference>
<feature type="signal peptide" evidence="1">
    <location>
        <begin position="1"/>
        <end position="19"/>
    </location>
</feature>
<evidence type="ECO:0000313" key="2">
    <source>
        <dbReference type="EMBL" id="MBC8767330.1"/>
    </source>
</evidence>
<feature type="chain" id="PRO_5045242944" evidence="1">
    <location>
        <begin position="20"/>
        <end position="120"/>
    </location>
</feature>
<dbReference type="RefSeq" id="WP_187582016.1">
    <property type="nucleotide sequence ID" value="NZ_JACLHY010000003.1"/>
</dbReference>
<reference evidence="2 3" key="1">
    <citation type="submission" date="2020-08" db="EMBL/GenBank/DDBJ databases">
        <title>Arenibacter gaetbuli sp. nov., isolated from a sand dune.</title>
        <authorList>
            <person name="Park S."/>
            <person name="Yoon J.-H."/>
        </authorList>
    </citation>
    <scope>NUCLEOTIDE SEQUENCE [LARGE SCALE GENOMIC DNA]</scope>
    <source>
        <strain evidence="2 3">BSSL-BM3</strain>
    </source>
</reference>
<dbReference type="Proteomes" id="UP000618952">
    <property type="component" value="Unassembled WGS sequence"/>
</dbReference>
<evidence type="ECO:0000313" key="3">
    <source>
        <dbReference type="Proteomes" id="UP000618952"/>
    </source>
</evidence>